<dbReference type="SUPFAM" id="SSF56235">
    <property type="entry name" value="N-terminal nucleophile aminohydrolases (Ntn hydrolases)"/>
    <property type="match status" value="1"/>
</dbReference>
<dbReference type="InterPro" id="IPR052373">
    <property type="entry name" value="Gamma-glu_amide_hydrolase"/>
</dbReference>
<dbReference type="Gene3D" id="3.60.20.10">
    <property type="entry name" value="Glutamine Phosphoribosylpyrophosphate, subunit 1, domain 1"/>
    <property type="match status" value="1"/>
</dbReference>
<proteinExistence type="predicted"/>
<dbReference type="InterPro" id="IPR029055">
    <property type="entry name" value="Ntn_hydrolases_N"/>
</dbReference>
<feature type="domain" description="Glutamine amidotransferase type-2" evidence="3">
    <location>
        <begin position="2"/>
        <end position="306"/>
    </location>
</feature>
<reference evidence="4 5" key="1">
    <citation type="submission" date="2019-06" db="EMBL/GenBank/DDBJ databases">
        <title>Genome Sequence of the Brown Rot Fungal Pathogen Monilinia fructicola.</title>
        <authorList>
            <person name="De Miccolis Angelini R.M."/>
            <person name="Landi L."/>
            <person name="Abate D."/>
            <person name="Pollastro S."/>
            <person name="Romanazzi G."/>
            <person name="Faretra F."/>
        </authorList>
    </citation>
    <scope>NUCLEOTIDE SEQUENCE [LARGE SCALE GENOMIC DNA]</scope>
    <source>
        <strain evidence="4 5">Mfrc123</strain>
    </source>
</reference>
<feature type="compositionally biased region" description="Polar residues" evidence="2">
    <location>
        <begin position="372"/>
        <end position="381"/>
    </location>
</feature>
<dbReference type="FunFam" id="3.60.20.10:FF:000045">
    <property type="entry name" value="Glutamine amidotransferase DUG3"/>
    <property type="match status" value="1"/>
</dbReference>
<dbReference type="AlphaFoldDB" id="A0A5M9JI19"/>
<keyword evidence="1" id="KW-0315">Glutamine amidotransferase</keyword>
<gene>
    <name evidence="4" type="ORF">EYC84_007917</name>
</gene>
<accession>A0A5M9JI19</accession>
<evidence type="ECO:0000259" key="3">
    <source>
        <dbReference type="PROSITE" id="PS51278"/>
    </source>
</evidence>
<dbReference type="GO" id="GO:0006751">
    <property type="term" value="P:glutathione catabolic process"/>
    <property type="evidence" value="ECO:0007669"/>
    <property type="project" value="TreeGrafter"/>
</dbReference>
<feature type="region of interest" description="Disordered" evidence="2">
    <location>
        <begin position="371"/>
        <end position="440"/>
    </location>
</feature>
<name>A0A5M9JI19_MONFR</name>
<dbReference type="PANTHER" id="PTHR43187">
    <property type="entry name" value="GLUTAMINE AMIDOTRANSFERASE DUG3-RELATED"/>
    <property type="match status" value="1"/>
</dbReference>
<dbReference type="CDD" id="cd01908">
    <property type="entry name" value="YafJ"/>
    <property type="match status" value="1"/>
</dbReference>
<protein>
    <recommendedName>
        <fullName evidence="3">Glutamine amidotransferase type-2 domain-containing protein</fullName>
    </recommendedName>
</protein>
<evidence type="ECO:0000313" key="4">
    <source>
        <dbReference type="EMBL" id="KAA8568941.1"/>
    </source>
</evidence>
<dbReference type="GO" id="GO:0005737">
    <property type="term" value="C:cytoplasm"/>
    <property type="evidence" value="ECO:0007669"/>
    <property type="project" value="TreeGrafter"/>
</dbReference>
<evidence type="ECO:0000256" key="2">
    <source>
        <dbReference type="SAM" id="MobiDB-lite"/>
    </source>
</evidence>
<dbReference type="PROSITE" id="PS51278">
    <property type="entry name" value="GATASE_TYPE_2"/>
    <property type="match status" value="1"/>
</dbReference>
<dbReference type="Pfam" id="PF13230">
    <property type="entry name" value="GATase_4"/>
    <property type="match status" value="1"/>
</dbReference>
<evidence type="ECO:0000313" key="5">
    <source>
        <dbReference type="Proteomes" id="UP000322873"/>
    </source>
</evidence>
<feature type="compositionally biased region" description="Polar residues" evidence="2">
    <location>
        <begin position="393"/>
        <end position="405"/>
    </location>
</feature>
<dbReference type="GO" id="GO:0008242">
    <property type="term" value="F:omega peptidase activity"/>
    <property type="evidence" value="ECO:0007669"/>
    <property type="project" value="TreeGrafter"/>
</dbReference>
<organism evidence="4 5">
    <name type="scientific">Monilinia fructicola</name>
    <name type="common">Brown rot fungus</name>
    <name type="synonym">Ciboria fructicola</name>
    <dbReference type="NCBI Taxonomy" id="38448"/>
    <lineage>
        <taxon>Eukaryota</taxon>
        <taxon>Fungi</taxon>
        <taxon>Dikarya</taxon>
        <taxon>Ascomycota</taxon>
        <taxon>Pezizomycotina</taxon>
        <taxon>Leotiomycetes</taxon>
        <taxon>Helotiales</taxon>
        <taxon>Sclerotiniaceae</taxon>
        <taxon>Monilinia</taxon>
    </lineage>
</organism>
<evidence type="ECO:0000256" key="1">
    <source>
        <dbReference type="ARBA" id="ARBA00022962"/>
    </source>
</evidence>
<dbReference type="EMBL" id="VICG01000009">
    <property type="protein sequence ID" value="KAA8568941.1"/>
    <property type="molecule type" value="Genomic_DNA"/>
</dbReference>
<dbReference type="OrthoDB" id="14446at2759"/>
<keyword evidence="5" id="KW-1185">Reference proteome</keyword>
<feature type="compositionally biased region" description="Polar residues" evidence="2">
    <location>
        <begin position="417"/>
        <end position="436"/>
    </location>
</feature>
<dbReference type="InterPro" id="IPR017932">
    <property type="entry name" value="GATase_2_dom"/>
</dbReference>
<dbReference type="PANTHER" id="PTHR43187:SF1">
    <property type="entry name" value="GLUTAMINE AMIDOTRANSFERASE DUG3-RELATED"/>
    <property type="match status" value="1"/>
</dbReference>
<dbReference type="VEuPathDB" id="FungiDB:MFRU_017g01140"/>
<comment type="caution">
    <text evidence="4">The sequence shown here is derived from an EMBL/GenBank/DDBJ whole genome shotgun (WGS) entry which is preliminary data.</text>
</comment>
<dbReference type="InterPro" id="IPR026869">
    <property type="entry name" value="EgtC-like"/>
</dbReference>
<dbReference type="GO" id="GO:0061672">
    <property type="term" value="C:glutathione hydrolase complex"/>
    <property type="evidence" value="ECO:0007669"/>
    <property type="project" value="TreeGrafter"/>
</dbReference>
<sequence>MCRFLVYKGSDAILLSKLILDPTHSILNQSYDSRLRLDMRRPHNGDGFGIGYYTEPELGPEPCIFTSTIPAWNCINLQRIASKTASPLIFAHVRATTEGSLSDDNCHPFSHGSLMWMHNGGLGGWKHIKRRLGQRLADKWYLGVHGGTDSEWAFALYLDTLERMGHNPSSPPAGGFGPTVLRHAMLATIKQINDFIAEIPEKTIEEENLDIRSLLNFAITDGHSVVCTRYVSSKTDEAASLYYSSGTTWEDKGNKGEYQMDRRDKGADIVLVASEPLTFERESWVTVPTNSILTIHKQTVMVHPIIDEYYNHNPYHSRSSQFVTEKGLVTNEKSTAATTPAPNASLSLHQSLAKTLNHSSAFLSPREDYNPSAVSNTNASKISDIRLSPAVSRPTTASTRSGEQGNTKKKRAAAPTVSASVQIPPNTMNAGASSEISGFDYINTPDTPELIRSCENRNKLSQYFPELDSIPRD</sequence>
<dbReference type="Proteomes" id="UP000322873">
    <property type="component" value="Unassembled WGS sequence"/>
</dbReference>